<reference evidence="6" key="1">
    <citation type="journal article" date="2023" name="Nat. Commun.">
        <title>Diploid and tetraploid genomes of Acorus and the evolution of monocots.</title>
        <authorList>
            <person name="Ma L."/>
            <person name="Liu K.W."/>
            <person name="Li Z."/>
            <person name="Hsiao Y.Y."/>
            <person name="Qi Y."/>
            <person name="Fu T."/>
            <person name="Tang G.D."/>
            <person name="Zhang D."/>
            <person name="Sun W.H."/>
            <person name="Liu D.K."/>
            <person name="Li Y."/>
            <person name="Chen G.Z."/>
            <person name="Liu X.D."/>
            <person name="Liao X.Y."/>
            <person name="Jiang Y.T."/>
            <person name="Yu X."/>
            <person name="Hao Y."/>
            <person name="Huang J."/>
            <person name="Zhao X.W."/>
            <person name="Ke S."/>
            <person name="Chen Y.Y."/>
            <person name="Wu W.L."/>
            <person name="Hsu J.L."/>
            <person name="Lin Y.F."/>
            <person name="Huang M.D."/>
            <person name="Li C.Y."/>
            <person name="Huang L."/>
            <person name="Wang Z.W."/>
            <person name="Zhao X."/>
            <person name="Zhong W.Y."/>
            <person name="Peng D.H."/>
            <person name="Ahmad S."/>
            <person name="Lan S."/>
            <person name="Zhang J.S."/>
            <person name="Tsai W.C."/>
            <person name="Van de Peer Y."/>
            <person name="Liu Z.J."/>
        </authorList>
    </citation>
    <scope>NUCLEOTIDE SEQUENCE</scope>
    <source>
        <strain evidence="6">CP</strain>
    </source>
</reference>
<keyword evidence="2 3" id="KW-0808">Transferase</keyword>
<dbReference type="EMBL" id="JAUJYO010000014">
    <property type="protein sequence ID" value="KAK1298609.1"/>
    <property type="molecule type" value="Genomic_DNA"/>
</dbReference>
<dbReference type="GO" id="GO:0035251">
    <property type="term" value="F:UDP-glucosyltransferase activity"/>
    <property type="evidence" value="ECO:0007669"/>
    <property type="project" value="TreeGrafter"/>
</dbReference>
<dbReference type="Proteomes" id="UP001180020">
    <property type="component" value="Unassembled WGS sequence"/>
</dbReference>
<dbReference type="PANTHER" id="PTHR48047:SF182">
    <property type="entry name" value="GLYCOSYLTRANSFERASE"/>
    <property type="match status" value="1"/>
</dbReference>
<protein>
    <recommendedName>
        <fullName evidence="4">Glycosyltransferase</fullName>
        <ecNumber evidence="4">2.4.1.-</ecNumber>
    </recommendedName>
</protein>
<dbReference type="PANTHER" id="PTHR48047">
    <property type="entry name" value="GLYCOSYLTRANSFERASE"/>
    <property type="match status" value="1"/>
</dbReference>
<dbReference type="InterPro" id="IPR002213">
    <property type="entry name" value="UDP_glucos_trans"/>
</dbReference>
<keyword evidence="7" id="KW-1185">Reference proteome</keyword>
<dbReference type="CDD" id="cd03784">
    <property type="entry name" value="GT1_Gtf-like"/>
    <property type="match status" value="1"/>
</dbReference>
<evidence type="ECO:0000313" key="6">
    <source>
        <dbReference type="EMBL" id="KAK1298609.1"/>
    </source>
</evidence>
<dbReference type="AlphaFoldDB" id="A0AAV9DCF2"/>
<evidence type="ECO:0000313" key="7">
    <source>
        <dbReference type="Proteomes" id="UP001180020"/>
    </source>
</evidence>
<dbReference type="InterPro" id="IPR035595">
    <property type="entry name" value="UDP_glycos_trans_CS"/>
</dbReference>
<dbReference type="SUPFAM" id="SSF53756">
    <property type="entry name" value="UDP-Glycosyltransferase/glycogen phosphorylase"/>
    <property type="match status" value="1"/>
</dbReference>
<comment type="similarity">
    <text evidence="1 3">Belongs to the UDP-glycosyltransferase family.</text>
</comment>
<name>A0AAV9DCF2_ACOCL</name>
<evidence type="ECO:0000256" key="4">
    <source>
        <dbReference type="RuleBase" id="RU362057"/>
    </source>
</evidence>
<comment type="caution">
    <text evidence="6">The sequence shown here is derived from an EMBL/GenBank/DDBJ whole genome shotgun (WGS) entry which is preliminary data.</text>
</comment>
<evidence type="ECO:0000256" key="1">
    <source>
        <dbReference type="ARBA" id="ARBA00009995"/>
    </source>
</evidence>
<dbReference type="InterPro" id="IPR058980">
    <property type="entry name" value="Glyco_transf_N"/>
</dbReference>
<organism evidence="6 7">
    <name type="scientific">Acorus calamus</name>
    <name type="common">Sweet flag</name>
    <dbReference type="NCBI Taxonomy" id="4465"/>
    <lineage>
        <taxon>Eukaryota</taxon>
        <taxon>Viridiplantae</taxon>
        <taxon>Streptophyta</taxon>
        <taxon>Embryophyta</taxon>
        <taxon>Tracheophyta</taxon>
        <taxon>Spermatophyta</taxon>
        <taxon>Magnoliopsida</taxon>
        <taxon>Liliopsida</taxon>
        <taxon>Acoraceae</taxon>
        <taxon>Acorus</taxon>
    </lineage>
</organism>
<dbReference type="EC" id="2.4.1.-" evidence="4"/>
<gene>
    <name evidence="6" type="primary">UGT73C3</name>
    <name evidence="6" type="ORF">QJS10_CPB14g01119</name>
</gene>
<dbReference type="Pfam" id="PF00201">
    <property type="entry name" value="UDPGT"/>
    <property type="match status" value="1"/>
</dbReference>
<evidence type="ECO:0000259" key="5">
    <source>
        <dbReference type="Pfam" id="PF26168"/>
    </source>
</evidence>
<dbReference type="Gene3D" id="3.40.50.2000">
    <property type="entry name" value="Glycogen Phosphorylase B"/>
    <property type="match status" value="2"/>
</dbReference>
<sequence length="476" mass="52372">MKGPNNHEDLHFLLLPFMASGHMLPMSDIAVLLALRGASVTLITTPLNAARLRPSLSPHHSLISLVPLPFPPATESGLPEGCESFDALPSRDHEPAFFRATEALLAPTLRHLRARCRTPPSCVIADALLPWAREVAREFRAPRLVFHGYAFFATLCLHNLVAHGALTRVGDGNARVVVPGMPHEVEITEEQLQVDERLKDLWEARETADGVIVNSFEELECEYLDVYREATGKNVWVIGPVSLSNNPSNTIDRGGKTSPNELWCLDWLNRREPKSVIYVSFGSIGRLSPPQTAELARALEASGRNFMWVIKDGGGLPKEFKEEPITEKRMVVHGWAPQVAILSHRAVGGFITHCGWNSTLEGVSAGVPLVAWPLFAEQFINEKLVVDVLHIGVRVGVERLSGWAGEGVGVVGIEAIERALEEVMDGGKEGVLRRKRVRELGKMARKAVDVGGSSYVNMTRLIEYVSEHRSVKDDGT</sequence>
<evidence type="ECO:0000256" key="3">
    <source>
        <dbReference type="RuleBase" id="RU003718"/>
    </source>
</evidence>
<dbReference type="PROSITE" id="PS00375">
    <property type="entry name" value="UDPGT"/>
    <property type="match status" value="1"/>
</dbReference>
<accession>A0AAV9DCF2</accession>
<dbReference type="FunFam" id="3.40.50.2000:FF:000154">
    <property type="entry name" value="Glycosyltransferase"/>
    <property type="match status" value="1"/>
</dbReference>
<feature type="domain" description="Glycosyltransferase N-terminal" evidence="5">
    <location>
        <begin position="13"/>
        <end position="241"/>
    </location>
</feature>
<reference evidence="6" key="2">
    <citation type="submission" date="2023-06" db="EMBL/GenBank/DDBJ databases">
        <authorList>
            <person name="Ma L."/>
            <person name="Liu K.-W."/>
            <person name="Li Z."/>
            <person name="Hsiao Y.-Y."/>
            <person name="Qi Y."/>
            <person name="Fu T."/>
            <person name="Tang G."/>
            <person name="Zhang D."/>
            <person name="Sun W.-H."/>
            <person name="Liu D.-K."/>
            <person name="Li Y."/>
            <person name="Chen G.-Z."/>
            <person name="Liu X.-D."/>
            <person name="Liao X.-Y."/>
            <person name="Jiang Y.-T."/>
            <person name="Yu X."/>
            <person name="Hao Y."/>
            <person name="Huang J."/>
            <person name="Zhao X.-W."/>
            <person name="Ke S."/>
            <person name="Chen Y.-Y."/>
            <person name="Wu W.-L."/>
            <person name="Hsu J.-L."/>
            <person name="Lin Y.-F."/>
            <person name="Huang M.-D."/>
            <person name="Li C.-Y."/>
            <person name="Huang L."/>
            <person name="Wang Z.-W."/>
            <person name="Zhao X."/>
            <person name="Zhong W.-Y."/>
            <person name="Peng D.-H."/>
            <person name="Ahmad S."/>
            <person name="Lan S."/>
            <person name="Zhang J.-S."/>
            <person name="Tsai W.-C."/>
            <person name="Van De Peer Y."/>
            <person name="Liu Z.-J."/>
        </authorList>
    </citation>
    <scope>NUCLEOTIDE SEQUENCE</scope>
    <source>
        <strain evidence="6">CP</strain>
        <tissue evidence="6">Leaves</tissue>
    </source>
</reference>
<keyword evidence="3" id="KW-0328">Glycosyltransferase</keyword>
<proteinExistence type="inferred from homology"/>
<evidence type="ECO:0000256" key="2">
    <source>
        <dbReference type="ARBA" id="ARBA00022679"/>
    </source>
</evidence>
<dbReference type="Pfam" id="PF26168">
    <property type="entry name" value="Glyco_transf_N"/>
    <property type="match status" value="1"/>
</dbReference>